<dbReference type="RefSeq" id="XP_045258945.1">
    <property type="nucleotide sequence ID" value="XM_045401161.1"/>
</dbReference>
<feature type="region of interest" description="Disordered" evidence="1">
    <location>
        <begin position="91"/>
        <end position="133"/>
    </location>
</feature>
<reference evidence="2" key="1">
    <citation type="journal article" date="2020" name="Phytopathology">
        <title>Genome sequence and comparative analysis of Colletotrichum gloeosporioides isolated from Liriodendron leaves.</title>
        <authorList>
            <person name="Fu F.F."/>
            <person name="Hao Z."/>
            <person name="Wang P."/>
            <person name="Lu Y."/>
            <person name="Xue L.J."/>
            <person name="Wei G."/>
            <person name="Tian Y."/>
            <person name="Baishi H."/>
            <person name="Xu H."/>
            <person name="Shi J."/>
            <person name="Cheng T."/>
            <person name="Wang G."/>
            <person name="Yi Y."/>
            <person name="Chen J."/>
        </authorList>
    </citation>
    <scope>NUCLEOTIDE SEQUENCE</scope>
    <source>
        <strain evidence="2">Lc1</strain>
    </source>
</reference>
<feature type="compositionally biased region" description="Acidic residues" evidence="1">
    <location>
        <begin position="94"/>
        <end position="104"/>
    </location>
</feature>
<evidence type="ECO:0000256" key="1">
    <source>
        <dbReference type="SAM" id="MobiDB-lite"/>
    </source>
</evidence>
<sequence>MTRERRIHQIAHKFQVRREFRQQRQQKYMKDEDEAEDIEFEDDMYDRSICSIKADSHCFQLSVVHGIATRRFRVSGVFRWNVSHRSIGALSSFLEEDGANEDEAREQGAERDRDDEDDEDHDRDENLEEPDEG</sequence>
<proteinExistence type="predicted"/>
<keyword evidence="3" id="KW-1185">Reference proteome</keyword>
<dbReference type="GeneID" id="69008203"/>
<name>A0A8H4C988_COLGL</name>
<feature type="compositionally biased region" description="Acidic residues" evidence="1">
    <location>
        <begin position="113"/>
        <end position="133"/>
    </location>
</feature>
<evidence type="ECO:0000313" key="3">
    <source>
        <dbReference type="Proteomes" id="UP000613401"/>
    </source>
</evidence>
<comment type="caution">
    <text evidence="2">The sequence shown here is derived from an EMBL/GenBank/DDBJ whole genome shotgun (WGS) entry which is preliminary data.</text>
</comment>
<dbReference type="Proteomes" id="UP000613401">
    <property type="component" value="Unassembled WGS sequence"/>
</dbReference>
<reference evidence="2" key="2">
    <citation type="submission" date="2020-03" db="EMBL/GenBank/DDBJ databases">
        <authorList>
            <person name="Fu F.-F."/>
            <person name="Chen J."/>
        </authorList>
    </citation>
    <scope>NUCLEOTIDE SEQUENCE</scope>
    <source>
        <strain evidence="2">Lc1</strain>
    </source>
</reference>
<dbReference type="EMBL" id="WVTB01000083">
    <property type="protein sequence ID" value="KAF3799785.1"/>
    <property type="molecule type" value="Genomic_DNA"/>
</dbReference>
<organism evidence="2 3">
    <name type="scientific">Colletotrichum gloeosporioides</name>
    <name type="common">Anthracnose fungus</name>
    <name type="synonym">Glomerella cingulata</name>
    <dbReference type="NCBI Taxonomy" id="474922"/>
    <lineage>
        <taxon>Eukaryota</taxon>
        <taxon>Fungi</taxon>
        <taxon>Dikarya</taxon>
        <taxon>Ascomycota</taxon>
        <taxon>Pezizomycotina</taxon>
        <taxon>Sordariomycetes</taxon>
        <taxon>Hypocreomycetidae</taxon>
        <taxon>Glomerellales</taxon>
        <taxon>Glomerellaceae</taxon>
        <taxon>Colletotrichum</taxon>
        <taxon>Colletotrichum gloeosporioides species complex</taxon>
    </lineage>
</organism>
<gene>
    <name evidence="2" type="ORF">GCG54_00001032</name>
</gene>
<dbReference type="AlphaFoldDB" id="A0A8H4C988"/>
<accession>A0A8H4C988</accession>
<protein>
    <submittedName>
        <fullName evidence="2">Uncharacterized protein</fullName>
    </submittedName>
</protein>
<evidence type="ECO:0000313" key="2">
    <source>
        <dbReference type="EMBL" id="KAF3799785.1"/>
    </source>
</evidence>